<feature type="signal peptide" evidence="1">
    <location>
        <begin position="1"/>
        <end position="16"/>
    </location>
</feature>
<feature type="chain" id="PRO_5006646795" description="Peptidase C11 clostripain" evidence="1">
    <location>
        <begin position="17"/>
        <end position="623"/>
    </location>
</feature>
<evidence type="ECO:0000313" key="2">
    <source>
        <dbReference type="EMBL" id="KPK69920.1"/>
    </source>
</evidence>
<dbReference type="InterPro" id="IPR005077">
    <property type="entry name" value="Peptidase_C11"/>
</dbReference>
<comment type="caution">
    <text evidence="2">The sequence shown here is derived from an EMBL/GenBank/DDBJ whole genome shotgun (WGS) entry which is preliminary data.</text>
</comment>
<dbReference type="Proteomes" id="UP000051096">
    <property type="component" value="Unassembled WGS sequence"/>
</dbReference>
<dbReference type="PANTHER" id="PTHR37835">
    <property type="entry name" value="ALPHA-CLOSTRIPAIN"/>
    <property type="match status" value="1"/>
</dbReference>
<keyword evidence="1" id="KW-0732">Signal</keyword>
<dbReference type="EMBL" id="LJUO01000109">
    <property type="protein sequence ID" value="KPK69920.1"/>
    <property type="molecule type" value="Genomic_DNA"/>
</dbReference>
<dbReference type="PANTHER" id="PTHR37835:SF1">
    <property type="entry name" value="ALPHA-CLOSTRIPAIN"/>
    <property type="match status" value="1"/>
</dbReference>
<feature type="non-terminal residue" evidence="2">
    <location>
        <position position="623"/>
    </location>
</feature>
<protein>
    <recommendedName>
        <fullName evidence="4">Peptidase C11 clostripain</fullName>
    </recommendedName>
</protein>
<evidence type="ECO:0008006" key="4">
    <source>
        <dbReference type="Google" id="ProtNLM"/>
    </source>
</evidence>
<dbReference type="Gene3D" id="3.40.50.11970">
    <property type="match status" value="1"/>
</dbReference>
<organism evidence="2 3">
    <name type="scientific">candidate division WOR_3 bacterium SM23_60</name>
    <dbReference type="NCBI Taxonomy" id="1703780"/>
    <lineage>
        <taxon>Bacteria</taxon>
        <taxon>Bacteria division WOR-3</taxon>
    </lineage>
</organism>
<gene>
    <name evidence="2" type="ORF">AMJ87_09765</name>
</gene>
<evidence type="ECO:0000256" key="1">
    <source>
        <dbReference type="SAM" id="SignalP"/>
    </source>
</evidence>
<reference evidence="2 3" key="1">
    <citation type="journal article" date="2015" name="Microbiome">
        <title>Genomic resolution of linkages in carbon, nitrogen, and sulfur cycling among widespread estuary sediment bacteria.</title>
        <authorList>
            <person name="Baker B.J."/>
            <person name="Lazar C.S."/>
            <person name="Teske A.P."/>
            <person name="Dick G.J."/>
        </authorList>
    </citation>
    <scope>NUCLEOTIDE SEQUENCE [LARGE SCALE GENOMIC DNA]</scope>
    <source>
        <strain evidence="2">SM23_60</strain>
    </source>
</reference>
<sequence length="623" mass="70016">MKYVFMLMIAIGMLHARQWTVLVYMAADNDLANFADLDLTEMQEIGSDDDVTVVVQVDKPTIGARRLLVLQNDVLELEDLGIIDMCDWQTLAQFLEWGIHYYPADKYCVVLWSHGRGWTRTSERSFGEDWSSGSVLSVAEGELRQAVRTAYNRTGERINLFCFDACLMGMVEVAYDIKDYIQTFVGPQIICPLEGFRYDEILAAMAADPGMNRNECAAVIVQTTVNNYIGVQPVVYGAADVIHLGELKQSLDEFATSFMASGDRQMIASIRESVQTIPTFGTIPSLTNEHIDCGDFIDRLYESDANAQTQSLVAAYDRLIVASGYWGDDFAQTTGLTIYFPYDYPDFKQLLDNYVGLTWAQETQWLPLLNWYYNADDIRPTDVTLSSSDVGGDNDFRLTWTSAFDLAPVTYSVAQLSYSNPIFIDPCEDSSQWYFNGFSLSSTNVYAGNYAFFSGNTSNLDNAIETKESITIEELGLLSVQLNYNTEDMVDSLIIEFGTFTDVHYGFSDGWQERRVILPPGNDNLKISYRTNSSTNRGGCYIDDITVYNLPQGRLIRQHLTDTTLYIYNKILGQVLGQWQYAVYAADGYSNTGNVSAFVAVSIDNYAVPYSLPNPFQTSCYII</sequence>
<evidence type="ECO:0000313" key="3">
    <source>
        <dbReference type="Proteomes" id="UP000051096"/>
    </source>
</evidence>
<dbReference type="Pfam" id="PF03415">
    <property type="entry name" value="Peptidase_C11"/>
    <property type="match status" value="1"/>
</dbReference>
<name>A0A0S8GB27_UNCW3</name>
<accession>A0A0S8GB27</accession>
<proteinExistence type="predicted"/>
<dbReference type="AlphaFoldDB" id="A0A0S8GB27"/>